<evidence type="ECO:0000256" key="3">
    <source>
        <dbReference type="ARBA" id="ARBA00022630"/>
    </source>
</evidence>
<dbReference type="PRINTS" id="PR01001">
    <property type="entry name" value="FADG3PDH"/>
</dbReference>
<organism evidence="8 9">
    <name type="scientific">Sinimarinibacterium flocculans</name>
    <dbReference type="NCBI Taxonomy" id="985250"/>
    <lineage>
        <taxon>Bacteria</taxon>
        <taxon>Pseudomonadati</taxon>
        <taxon>Pseudomonadota</taxon>
        <taxon>Gammaproteobacteria</taxon>
        <taxon>Nevskiales</taxon>
        <taxon>Nevskiaceae</taxon>
        <taxon>Sinimarinibacterium</taxon>
    </lineage>
</organism>
<comment type="caution">
    <text evidence="8">The sequence shown here is derived from an EMBL/GenBank/DDBJ whole genome shotgun (WGS) entry which is preliminary data.</text>
</comment>
<dbReference type="PANTHER" id="PTHR11985">
    <property type="entry name" value="GLYCEROL-3-PHOSPHATE DEHYDROGENASE"/>
    <property type="match status" value="1"/>
</dbReference>
<accession>A0A318E7M6</accession>
<keyword evidence="9" id="KW-1185">Reference proteome</keyword>
<evidence type="ECO:0000256" key="2">
    <source>
        <dbReference type="ARBA" id="ARBA00007330"/>
    </source>
</evidence>
<dbReference type="Gene3D" id="3.30.9.10">
    <property type="entry name" value="D-Amino Acid Oxidase, subunit A, domain 2"/>
    <property type="match status" value="1"/>
</dbReference>
<dbReference type="Proteomes" id="UP000248330">
    <property type="component" value="Unassembled WGS sequence"/>
</dbReference>
<comment type="cofactor">
    <cofactor evidence="1">
        <name>FAD</name>
        <dbReference type="ChEBI" id="CHEBI:57692"/>
    </cofactor>
</comment>
<protein>
    <submittedName>
        <fullName evidence="8">Glycerol-3-phosphate dehydrogenase</fullName>
    </submittedName>
</protein>
<dbReference type="InterPro" id="IPR006076">
    <property type="entry name" value="FAD-dep_OxRdtase"/>
</dbReference>
<dbReference type="Gene3D" id="1.10.8.870">
    <property type="entry name" value="Alpha-glycerophosphate oxidase, cap domain"/>
    <property type="match status" value="1"/>
</dbReference>
<comment type="similarity">
    <text evidence="2">Belongs to the FAD-dependent glycerol-3-phosphate dehydrogenase family.</text>
</comment>
<dbReference type="PANTHER" id="PTHR11985:SF15">
    <property type="entry name" value="GLYCEROL-3-PHOSPHATE DEHYDROGENASE, MITOCHONDRIAL"/>
    <property type="match status" value="1"/>
</dbReference>
<dbReference type="Gene3D" id="3.50.50.60">
    <property type="entry name" value="FAD/NAD(P)-binding domain"/>
    <property type="match status" value="1"/>
</dbReference>
<dbReference type="InterPro" id="IPR036188">
    <property type="entry name" value="FAD/NAD-bd_sf"/>
</dbReference>
<dbReference type="EMBL" id="QICN01000005">
    <property type="protein sequence ID" value="PXV67769.1"/>
    <property type="molecule type" value="Genomic_DNA"/>
</dbReference>
<dbReference type="InterPro" id="IPR038299">
    <property type="entry name" value="DAO_C_sf"/>
</dbReference>
<dbReference type="GO" id="GO:0046168">
    <property type="term" value="P:glycerol-3-phosphate catabolic process"/>
    <property type="evidence" value="ECO:0007669"/>
    <property type="project" value="TreeGrafter"/>
</dbReference>
<gene>
    <name evidence="8" type="ORF">C8D93_105125</name>
</gene>
<dbReference type="GO" id="GO:0004368">
    <property type="term" value="F:glycerol-3-phosphate dehydrogenase (quinone) activity"/>
    <property type="evidence" value="ECO:0007669"/>
    <property type="project" value="InterPro"/>
</dbReference>
<proteinExistence type="inferred from homology"/>
<dbReference type="AlphaFoldDB" id="A0A318E7M6"/>
<dbReference type="InterPro" id="IPR031656">
    <property type="entry name" value="DAO_C"/>
</dbReference>
<sequence>MTAFPLKRNVAALRAGRFDVLVIGGGIYGAWTAYDAASRGLSVALVEKRDWGAGTSSASSKLIHGGLRYLEHYEFGLVRHALKERRTLYRIAPHLVRPLNFVLPMWKGPRASPLMVSAGLHLYDLLAIGDQPVPRHKFHRPRDLLARYPFVDPERLLGGFRYGDCQEDDARMTLVVTAAAQSFGAVCANRVRAENLIEEQGRVCGAHLVDERSGERFALRAGVVVNAAGPWARDLLGADAPAIKLVKGTHLILPAIPGCNEAFLLTAADGRVFFVIPWYARTLVGTTESTVQHPSEAVPTIEETRYLLDGVRRGLPGIGWTEADVIGAFSGVRMLQAQDSASLAAVSREFEVRSPRPGLVMHVGGKYTTSRSDSIEIVDAVFRALDRKPPPAVTHRHPLPGAPEGPFEHWQAQAIARLAAAGVDLDAARWLTLRHGTGIDAMLDLIAERSALAGRIDEQAPFILAEAVHAIRNEMAFEVDDLARRRTPLSLLVHDDAWQPRLQALIESETAAG</sequence>
<evidence type="ECO:0000256" key="5">
    <source>
        <dbReference type="ARBA" id="ARBA00023002"/>
    </source>
</evidence>
<dbReference type="Pfam" id="PF01266">
    <property type="entry name" value="DAO"/>
    <property type="match status" value="1"/>
</dbReference>
<dbReference type="SUPFAM" id="SSF51905">
    <property type="entry name" value="FAD/NAD(P)-binding domain"/>
    <property type="match status" value="1"/>
</dbReference>
<evidence type="ECO:0000256" key="4">
    <source>
        <dbReference type="ARBA" id="ARBA00022827"/>
    </source>
</evidence>
<evidence type="ECO:0000259" key="7">
    <source>
        <dbReference type="Pfam" id="PF16901"/>
    </source>
</evidence>
<dbReference type="Pfam" id="PF16901">
    <property type="entry name" value="DAO_C"/>
    <property type="match status" value="1"/>
</dbReference>
<dbReference type="OrthoDB" id="9766796at2"/>
<evidence type="ECO:0000256" key="1">
    <source>
        <dbReference type="ARBA" id="ARBA00001974"/>
    </source>
</evidence>
<evidence type="ECO:0000313" key="8">
    <source>
        <dbReference type="EMBL" id="PXV67769.1"/>
    </source>
</evidence>
<feature type="domain" description="Alpha-glycerophosphate oxidase C-terminal" evidence="7">
    <location>
        <begin position="393"/>
        <end position="497"/>
    </location>
</feature>
<evidence type="ECO:0000313" key="9">
    <source>
        <dbReference type="Proteomes" id="UP000248330"/>
    </source>
</evidence>
<feature type="domain" description="FAD dependent oxidoreductase" evidence="6">
    <location>
        <begin position="19"/>
        <end position="341"/>
    </location>
</feature>
<keyword evidence="4" id="KW-0274">FAD</keyword>
<reference evidence="8 9" key="1">
    <citation type="submission" date="2018-04" db="EMBL/GenBank/DDBJ databases">
        <title>Genomic Encyclopedia of Type Strains, Phase IV (KMG-IV): sequencing the most valuable type-strain genomes for metagenomic binning, comparative biology and taxonomic classification.</title>
        <authorList>
            <person name="Goeker M."/>
        </authorList>
    </citation>
    <scope>NUCLEOTIDE SEQUENCE [LARGE SCALE GENOMIC DNA]</scope>
    <source>
        <strain evidence="8 9">DSM 104150</strain>
    </source>
</reference>
<keyword evidence="5" id="KW-0560">Oxidoreductase</keyword>
<keyword evidence="3" id="KW-0285">Flavoprotein</keyword>
<name>A0A318E7M6_9GAMM</name>
<evidence type="ECO:0000259" key="6">
    <source>
        <dbReference type="Pfam" id="PF01266"/>
    </source>
</evidence>
<dbReference type="InterPro" id="IPR000447">
    <property type="entry name" value="G3P_DH_FAD-dep"/>
</dbReference>
<dbReference type="RefSeq" id="WP_110265243.1">
    <property type="nucleotide sequence ID" value="NZ_CAKZQT010000001.1"/>
</dbReference>